<dbReference type="Proteomes" id="UP001057998">
    <property type="component" value="Chromosome 2"/>
</dbReference>
<evidence type="ECO:0000313" key="2">
    <source>
        <dbReference type="EMBL" id="UTV30473.1"/>
    </source>
</evidence>
<evidence type="ECO:0008006" key="4">
    <source>
        <dbReference type="Google" id="ProtNLM"/>
    </source>
</evidence>
<gene>
    <name evidence="2" type="ORF">NNL38_18020</name>
</gene>
<evidence type="ECO:0000256" key="1">
    <source>
        <dbReference type="SAM" id="SignalP"/>
    </source>
</evidence>
<proteinExistence type="predicted"/>
<keyword evidence="3" id="KW-1185">Reference proteome</keyword>
<keyword evidence="1" id="KW-0732">Signal</keyword>
<sequence>MIKKTLLAVLCLTMPVTDAMATINYFGDKDDPTSVTSFIGMRTGTNGYGAIGQLGIKPDQSHWAHNSFLQLKDDFETAHLRHFSLYKRSGTGLFLDAQHNNSGRFDVNRASLGLIQIIPVGETIRVNPAILYGETWTTDKQIEQRAFPDTPIATLYTFVKWQIHDGWFLNLVPQYTYSTSGRNIRLFEMTTQLGYNISPQTSMSINADDEDEVWLTIKHAL</sequence>
<feature type="chain" id="PRO_5046682631" description="DUF481 domain-containing protein" evidence="1">
    <location>
        <begin position="22"/>
        <end position="221"/>
    </location>
</feature>
<name>A0ABY5GMB5_9GAMM</name>
<accession>A0ABY5GMB5</accession>
<dbReference type="RefSeq" id="WP_255391832.1">
    <property type="nucleotide sequence ID" value="NZ_CP101509.1"/>
</dbReference>
<evidence type="ECO:0000313" key="3">
    <source>
        <dbReference type="Proteomes" id="UP001057998"/>
    </source>
</evidence>
<reference evidence="2" key="1">
    <citation type="submission" date="2022-07" db="EMBL/GenBank/DDBJ databases">
        <title>Genome sequencing of Photobacterium atrarenae GJH2-4.</title>
        <authorList>
            <person name="Park S.-J."/>
        </authorList>
    </citation>
    <scope>NUCLEOTIDE SEQUENCE</scope>
    <source>
        <strain evidence="2">GJH2-4</strain>
    </source>
</reference>
<dbReference type="EMBL" id="CP101509">
    <property type="protein sequence ID" value="UTV30473.1"/>
    <property type="molecule type" value="Genomic_DNA"/>
</dbReference>
<protein>
    <recommendedName>
        <fullName evidence="4">DUF481 domain-containing protein</fullName>
    </recommendedName>
</protein>
<organism evidence="2 3">
    <name type="scientific">Photobacterium atrarenae</name>
    <dbReference type="NCBI Taxonomy" id="865757"/>
    <lineage>
        <taxon>Bacteria</taxon>
        <taxon>Pseudomonadati</taxon>
        <taxon>Pseudomonadota</taxon>
        <taxon>Gammaproteobacteria</taxon>
        <taxon>Vibrionales</taxon>
        <taxon>Vibrionaceae</taxon>
        <taxon>Photobacterium</taxon>
    </lineage>
</organism>
<feature type="signal peptide" evidence="1">
    <location>
        <begin position="1"/>
        <end position="21"/>
    </location>
</feature>